<keyword evidence="2" id="KW-1185">Reference proteome</keyword>
<reference evidence="1 2" key="1">
    <citation type="submission" date="2015-05" db="EMBL/GenBank/DDBJ databases">
        <title>Evolution of Trichinella species and genotypes.</title>
        <authorList>
            <person name="Korhonen P.K."/>
            <person name="Edoardo P."/>
            <person name="Giuseppe L.R."/>
            <person name="Gasser R.B."/>
        </authorList>
    </citation>
    <scope>NUCLEOTIDE SEQUENCE [LARGE SCALE GENOMIC DNA]</scope>
    <source>
        <strain evidence="1">ISS10</strain>
    </source>
</reference>
<sequence>MREGKTRPFPQDCSYLAEQQDSLLEKLASWEQSPHASSLQL</sequence>
<name>A0A0V1KH23_9BILA</name>
<dbReference type="Proteomes" id="UP000054721">
    <property type="component" value="Unassembled WGS sequence"/>
</dbReference>
<proteinExistence type="predicted"/>
<evidence type="ECO:0000313" key="2">
    <source>
        <dbReference type="Proteomes" id="UP000054721"/>
    </source>
</evidence>
<evidence type="ECO:0000313" key="1">
    <source>
        <dbReference type="EMBL" id="KRZ46602.1"/>
    </source>
</evidence>
<gene>
    <name evidence="1" type="ORF">T02_8136</name>
</gene>
<dbReference type="EMBL" id="JYDW01002762">
    <property type="protein sequence ID" value="KRZ46602.1"/>
    <property type="molecule type" value="Genomic_DNA"/>
</dbReference>
<protein>
    <submittedName>
        <fullName evidence="1">Uncharacterized protein</fullName>
    </submittedName>
</protein>
<dbReference type="AlphaFoldDB" id="A0A0V1KH23"/>
<comment type="caution">
    <text evidence="1">The sequence shown here is derived from an EMBL/GenBank/DDBJ whole genome shotgun (WGS) entry which is preliminary data.</text>
</comment>
<organism evidence="1 2">
    <name type="scientific">Trichinella nativa</name>
    <dbReference type="NCBI Taxonomy" id="6335"/>
    <lineage>
        <taxon>Eukaryota</taxon>
        <taxon>Metazoa</taxon>
        <taxon>Ecdysozoa</taxon>
        <taxon>Nematoda</taxon>
        <taxon>Enoplea</taxon>
        <taxon>Dorylaimia</taxon>
        <taxon>Trichinellida</taxon>
        <taxon>Trichinellidae</taxon>
        <taxon>Trichinella</taxon>
    </lineage>
</organism>
<accession>A0A0V1KH23</accession>